<keyword evidence="3" id="KW-1185">Reference proteome</keyword>
<proteinExistence type="predicted"/>
<dbReference type="AlphaFoldDB" id="U5DJT8"/>
<accession>U5DJT8</accession>
<evidence type="ECO:0000256" key="1">
    <source>
        <dbReference type="SAM" id="MobiDB-lite"/>
    </source>
</evidence>
<evidence type="ECO:0000313" key="3">
    <source>
        <dbReference type="Proteomes" id="UP000016960"/>
    </source>
</evidence>
<comment type="caution">
    <text evidence="2">The sequence shown here is derived from an EMBL/GenBank/DDBJ whole genome shotgun (WGS) entry which is preliminary data.</text>
</comment>
<dbReference type="InParanoid" id="U5DJT8"/>
<feature type="compositionally biased region" description="Low complexity" evidence="1">
    <location>
        <begin position="30"/>
        <end position="39"/>
    </location>
</feature>
<protein>
    <submittedName>
        <fullName evidence="2">Uncharacterized protein</fullName>
    </submittedName>
</protein>
<organism evidence="2 3">
    <name type="scientific">Rubidibacter lacunae KORDI 51-2</name>
    <dbReference type="NCBI Taxonomy" id="582515"/>
    <lineage>
        <taxon>Bacteria</taxon>
        <taxon>Bacillati</taxon>
        <taxon>Cyanobacteriota</taxon>
        <taxon>Cyanophyceae</taxon>
        <taxon>Oscillatoriophycideae</taxon>
        <taxon>Chroococcales</taxon>
        <taxon>Aphanothecaceae</taxon>
        <taxon>Rubidibacter</taxon>
    </lineage>
</organism>
<evidence type="ECO:0000313" key="2">
    <source>
        <dbReference type="EMBL" id="ERN39950.1"/>
    </source>
</evidence>
<name>U5DJT8_9CHRO</name>
<dbReference type="STRING" id="582515.KR51_00035500"/>
<sequence length="116" mass="12645">MAAHLTGCRGRLRHRPSLGALPAASETEGPATAPSTAESSAAWGFKKNLGADLSLLGAHRLGQKPLKGRIRYITEDEGRFGLKTTTGRRITLSGVKPLGEWESKEYQRWLGAYRIE</sequence>
<feature type="region of interest" description="Disordered" evidence="1">
    <location>
        <begin position="1"/>
        <end position="39"/>
    </location>
</feature>
<dbReference type="RefSeq" id="WP_022609169.1">
    <property type="nucleotide sequence ID" value="NZ_ASSJ01000083.1"/>
</dbReference>
<dbReference type="EMBL" id="ASSJ01000083">
    <property type="protein sequence ID" value="ERN39950.1"/>
    <property type="molecule type" value="Genomic_DNA"/>
</dbReference>
<dbReference type="OrthoDB" id="9951534at2"/>
<gene>
    <name evidence="2" type="ORF">KR51_00035500</name>
</gene>
<dbReference type="Proteomes" id="UP000016960">
    <property type="component" value="Unassembled WGS sequence"/>
</dbReference>
<reference evidence="2 3" key="1">
    <citation type="submission" date="2013-05" db="EMBL/GenBank/DDBJ databases">
        <title>Draft genome sequence of Rubidibacter lacunae KORDI 51-2.</title>
        <authorList>
            <person name="Choi D.H."/>
            <person name="Noh J.H."/>
            <person name="Kwon K.-K."/>
            <person name="Lee J.-H."/>
            <person name="Ryu J.-Y."/>
        </authorList>
    </citation>
    <scope>NUCLEOTIDE SEQUENCE [LARGE SCALE GENOMIC DNA]</scope>
    <source>
        <strain evidence="2 3">KORDI 51-2</strain>
    </source>
</reference>